<proteinExistence type="predicted"/>
<dbReference type="InterPro" id="IPR000086">
    <property type="entry name" value="NUDIX_hydrolase_dom"/>
</dbReference>
<protein>
    <submittedName>
        <fullName evidence="3">NUDIX domain-containing protein</fullName>
    </submittedName>
</protein>
<reference evidence="3 4" key="1">
    <citation type="submission" date="2019-09" db="EMBL/GenBank/DDBJ databases">
        <title>Draft genome sequence of Ginsengibacter sp. BR5-29.</title>
        <authorList>
            <person name="Im W.-T."/>
        </authorList>
    </citation>
    <scope>NUCLEOTIDE SEQUENCE [LARGE SCALE GENOMIC DNA]</scope>
    <source>
        <strain evidence="3 4">BR5-29</strain>
    </source>
</reference>
<evidence type="ECO:0000259" key="2">
    <source>
        <dbReference type="PROSITE" id="PS51462"/>
    </source>
</evidence>
<evidence type="ECO:0000256" key="1">
    <source>
        <dbReference type="ARBA" id="ARBA00022801"/>
    </source>
</evidence>
<dbReference type="Gene3D" id="3.90.79.10">
    <property type="entry name" value="Nucleoside Triphosphate Pyrophosphohydrolase"/>
    <property type="match status" value="1"/>
</dbReference>
<name>A0A5J5IG65_9BACT</name>
<dbReference type="PROSITE" id="PS00893">
    <property type="entry name" value="NUDIX_BOX"/>
    <property type="match status" value="1"/>
</dbReference>
<comment type="caution">
    <text evidence="3">The sequence shown here is derived from an EMBL/GenBank/DDBJ whole genome shotgun (WGS) entry which is preliminary data.</text>
</comment>
<sequence>MFNIRVYGILMNEAKEVLVSDEFIRGNYYTKFPGGGLEFGEGTRDCLKREFKEEMDLEVQIEDHIYTTDYFQMSAFNPEHQIISIYYFAKALESIKAPLRDKEFDFDEEQMKIYKEKNEIETFRFIDWNNFSAESVTLPIDKIVANIIKEKYQANQLKL</sequence>
<evidence type="ECO:0000313" key="3">
    <source>
        <dbReference type="EMBL" id="KAA9038654.1"/>
    </source>
</evidence>
<dbReference type="EMBL" id="VYQF01000003">
    <property type="protein sequence ID" value="KAA9038654.1"/>
    <property type="molecule type" value="Genomic_DNA"/>
</dbReference>
<dbReference type="Pfam" id="PF00293">
    <property type="entry name" value="NUDIX"/>
    <property type="match status" value="1"/>
</dbReference>
<dbReference type="RefSeq" id="WP_150415375.1">
    <property type="nucleotide sequence ID" value="NZ_VYQF01000003.1"/>
</dbReference>
<dbReference type="AlphaFoldDB" id="A0A5J5IG65"/>
<dbReference type="GO" id="GO:0016787">
    <property type="term" value="F:hydrolase activity"/>
    <property type="evidence" value="ECO:0007669"/>
    <property type="project" value="UniProtKB-KW"/>
</dbReference>
<dbReference type="SUPFAM" id="SSF55811">
    <property type="entry name" value="Nudix"/>
    <property type="match status" value="1"/>
</dbReference>
<keyword evidence="1" id="KW-0378">Hydrolase</keyword>
<dbReference type="PROSITE" id="PS51462">
    <property type="entry name" value="NUDIX"/>
    <property type="match status" value="1"/>
</dbReference>
<accession>A0A5J5IG65</accession>
<keyword evidence="4" id="KW-1185">Reference proteome</keyword>
<gene>
    <name evidence="3" type="ORF">FW778_13965</name>
</gene>
<dbReference type="Proteomes" id="UP000326903">
    <property type="component" value="Unassembled WGS sequence"/>
</dbReference>
<dbReference type="InterPro" id="IPR015797">
    <property type="entry name" value="NUDIX_hydrolase-like_dom_sf"/>
</dbReference>
<feature type="domain" description="Nudix hydrolase" evidence="2">
    <location>
        <begin position="1"/>
        <end position="149"/>
    </location>
</feature>
<dbReference type="InterPro" id="IPR020084">
    <property type="entry name" value="NUDIX_hydrolase_CS"/>
</dbReference>
<organism evidence="3 4">
    <name type="scientific">Ginsengibacter hankyongi</name>
    <dbReference type="NCBI Taxonomy" id="2607284"/>
    <lineage>
        <taxon>Bacteria</taxon>
        <taxon>Pseudomonadati</taxon>
        <taxon>Bacteroidota</taxon>
        <taxon>Chitinophagia</taxon>
        <taxon>Chitinophagales</taxon>
        <taxon>Chitinophagaceae</taxon>
        <taxon>Ginsengibacter</taxon>
    </lineage>
</organism>
<dbReference type="PANTHER" id="PTHR43736:SF2">
    <property type="entry name" value="MUTT_NUDIX FAMILY PROTEIN"/>
    <property type="match status" value="1"/>
</dbReference>
<evidence type="ECO:0000313" key="4">
    <source>
        <dbReference type="Proteomes" id="UP000326903"/>
    </source>
</evidence>
<dbReference type="PANTHER" id="PTHR43736">
    <property type="entry name" value="ADP-RIBOSE PYROPHOSPHATASE"/>
    <property type="match status" value="1"/>
</dbReference>